<dbReference type="Pfam" id="PF12781">
    <property type="entry name" value="AAA_9"/>
    <property type="match status" value="1"/>
</dbReference>
<comment type="subcellular location">
    <subcellularLocation>
        <location evidence="1">Cytoplasm</location>
        <location evidence="1">Cytoskeleton</location>
    </subcellularLocation>
</comment>
<feature type="coiled-coil region" evidence="11">
    <location>
        <begin position="2711"/>
        <end position="2787"/>
    </location>
</feature>
<evidence type="ECO:0000256" key="5">
    <source>
        <dbReference type="ARBA" id="ARBA00022741"/>
    </source>
</evidence>
<keyword evidence="10" id="KW-0206">Cytoskeleton</keyword>
<dbReference type="GO" id="GO:0007018">
    <property type="term" value="P:microtubule-based movement"/>
    <property type="evidence" value="ECO:0007669"/>
    <property type="project" value="InterPro"/>
</dbReference>
<protein>
    <submittedName>
        <fullName evidence="20">Dynein heavy chain N-terminal region 2</fullName>
    </submittedName>
</protein>
<dbReference type="Pfam" id="PF12777">
    <property type="entry name" value="MT"/>
    <property type="match status" value="1"/>
</dbReference>
<name>A0A8J6BTU7_9EUKA</name>
<dbReference type="InterPro" id="IPR024743">
    <property type="entry name" value="Dynein_HC_stalk"/>
</dbReference>
<feature type="domain" description="Dynein heavy chain AAA module D4" evidence="16">
    <location>
        <begin position="2257"/>
        <end position="2481"/>
    </location>
</feature>
<evidence type="ECO:0000256" key="10">
    <source>
        <dbReference type="ARBA" id="ARBA00023212"/>
    </source>
</evidence>
<reference evidence="20" key="1">
    <citation type="submission" date="2021-05" db="EMBL/GenBank/DDBJ databases">
        <title>A free-living protist that lacks canonical eukaryotic 1 DNA replication and segregation systems.</title>
        <authorList>
            <person name="Salas-Leiva D.E."/>
            <person name="Tromer E.C."/>
            <person name="Curtis B.A."/>
            <person name="Jerlstrom-Hultqvist J."/>
            <person name="Kolisko M."/>
            <person name="Yi Z."/>
            <person name="Salas-Leiva J.S."/>
            <person name="Gallot-Lavallee L."/>
            <person name="Kops G.J.P.L."/>
            <person name="Archibald J.M."/>
            <person name="Simpson A.G.B."/>
            <person name="Roger A.J."/>
        </authorList>
    </citation>
    <scope>NUCLEOTIDE SEQUENCE</scope>
    <source>
        <strain evidence="20">BICM</strain>
    </source>
</reference>
<keyword evidence="6" id="KW-0067">ATP-binding</keyword>
<evidence type="ECO:0000313" key="21">
    <source>
        <dbReference type="Proteomes" id="UP000717585"/>
    </source>
</evidence>
<evidence type="ECO:0000259" key="14">
    <source>
        <dbReference type="Pfam" id="PF12774"/>
    </source>
</evidence>
<keyword evidence="21" id="KW-1185">Reference proteome</keyword>
<dbReference type="EMBL" id="JAHDYR010000067">
    <property type="protein sequence ID" value="KAG9389706.1"/>
    <property type="molecule type" value="Genomic_DNA"/>
</dbReference>
<dbReference type="InterPro" id="IPR042228">
    <property type="entry name" value="Dynein_linker_3"/>
</dbReference>
<feature type="domain" description="Dynein heavy chain hydrolytic ATP-binding dynein motor region" evidence="14">
    <location>
        <begin position="1294"/>
        <end position="1618"/>
    </location>
</feature>
<proteinExistence type="inferred from homology"/>
<dbReference type="InterPro" id="IPR043160">
    <property type="entry name" value="Dynein_C_barrel"/>
</dbReference>
<keyword evidence="4" id="KW-0493">Microtubule</keyword>
<dbReference type="FunFam" id="3.40.50.300:FF:000063">
    <property type="entry name" value="dynein heavy chain 6, axonemal"/>
    <property type="match status" value="1"/>
</dbReference>
<evidence type="ECO:0000256" key="7">
    <source>
        <dbReference type="ARBA" id="ARBA00023017"/>
    </source>
</evidence>
<keyword evidence="9" id="KW-0505">Motor protein</keyword>
<accession>A0A8J6BTU7</accession>
<dbReference type="FunFam" id="1.20.920.20:FF:000001">
    <property type="entry name" value="dynein heavy chain 2, axonemal"/>
    <property type="match status" value="1"/>
</dbReference>
<dbReference type="InterPro" id="IPR041658">
    <property type="entry name" value="AAA_lid_11"/>
</dbReference>
<evidence type="ECO:0000259" key="13">
    <source>
        <dbReference type="Pfam" id="PF08393"/>
    </source>
</evidence>
<dbReference type="InterPro" id="IPR024317">
    <property type="entry name" value="Dynein_heavy_chain_D4_dom"/>
</dbReference>
<dbReference type="OrthoDB" id="424310at2759"/>
<feature type="region of interest" description="Disordered" evidence="12">
    <location>
        <begin position="1"/>
        <end position="30"/>
    </location>
</feature>
<dbReference type="Pfam" id="PF12774">
    <property type="entry name" value="AAA_6"/>
    <property type="match status" value="1"/>
</dbReference>
<dbReference type="GO" id="GO:0045505">
    <property type="term" value="F:dynein intermediate chain binding"/>
    <property type="evidence" value="ECO:0007669"/>
    <property type="project" value="InterPro"/>
</dbReference>
<dbReference type="Gene3D" id="1.10.8.1220">
    <property type="match status" value="1"/>
</dbReference>
<feature type="domain" description="Dynein heavy chain ATP-binding dynein motor region" evidence="17">
    <location>
        <begin position="2852"/>
        <end position="3070"/>
    </location>
</feature>
<dbReference type="InterPro" id="IPR042219">
    <property type="entry name" value="AAA_lid_11_sf"/>
</dbReference>
<dbReference type="Pfam" id="PF08393">
    <property type="entry name" value="DHC_N2"/>
    <property type="match status" value="1"/>
</dbReference>
<dbReference type="InterPro" id="IPR035706">
    <property type="entry name" value="AAA_9"/>
</dbReference>
<dbReference type="Pfam" id="PF18199">
    <property type="entry name" value="Dynein_C"/>
    <property type="match status" value="1"/>
</dbReference>
<feature type="domain" description="Dynein heavy chain linker" evidence="13">
    <location>
        <begin position="768"/>
        <end position="1166"/>
    </location>
</feature>
<dbReference type="InterPro" id="IPR042222">
    <property type="entry name" value="Dynein_2_N"/>
</dbReference>
<keyword evidence="5" id="KW-0547">Nucleotide-binding</keyword>
<dbReference type="InterPro" id="IPR043157">
    <property type="entry name" value="Dynein_AAA1S"/>
</dbReference>
<feature type="domain" description="Dynein heavy chain C-terminal" evidence="19">
    <location>
        <begin position="3606"/>
        <end position="3851"/>
    </location>
</feature>
<dbReference type="Gene3D" id="1.20.920.20">
    <property type="match status" value="1"/>
</dbReference>
<evidence type="ECO:0000256" key="6">
    <source>
        <dbReference type="ARBA" id="ARBA00022840"/>
    </source>
</evidence>
<dbReference type="Gene3D" id="3.40.50.300">
    <property type="entry name" value="P-loop containing nucleotide triphosphate hydrolases"/>
    <property type="match status" value="4"/>
</dbReference>
<organism evidence="20 21">
    <name type="scientific">Carpediemonas membranifera</name>
    <dbReference type="NCBI Taxonomy" id="201153"/>
    <lineage>
        <taxon>Eukaryota</taxon>
        <taxon>Metamonada</taxon>
        <taxon>Carpediemonas-like organisms</taxon>
        <taxon>Carpediemonas</taxon>
    </lineage>
</organism>
<evidence type="ECO:0000256" key="8">
    <source>
        <dbReference type="ARBA" id="ARBA00023054"/>
    </source>
</evidence>
<dbReference type="Gene3D" id="1.10.8.710">
    <property type="match status" value="1"/>
</dbReference>
<feature type="region of interest" description="Disordered" evidence="12">
    <location>
        <begin position="144"/>
        <end position="165"/>
    </location>
</feature>
<dbReference type="PANTHER" id="PTHR45703">
    <property type="entry name" value="DYNEIN HEAVY CHAIN"/>
    <property type="match status" value="1"/>
</dbReference>
<evidence type="ECO:0000256" key="1">
    <source>
        <dbReference type="ARBA" id="ARBA00004245"/>
    </source>
</evidence>
<dbReference type="PANTHER" id="PTHR45703:SF36">
    <property type="entry name" value="DYNEIN HEAVY CHAIN, CYTOPLASMIC"/>
    <property type="match status" value="1"/>
</dbReference>
<gene>
    <name evidence="20" type="ORF">J8273_8380</name>
</gene>
<feature type="domain" description="Dynein heavy chain AAA lid" evidence="18">
    <location>
        <begin position="3463"/>
        <end position="3574"/>
    </location>
</feature>
<dbReference type="InterPro" id="IPR027417">
    <property type="entry name" value="P-loop_NTPase"/>
</dbReference>
<dbReference type="InterPro" id="IPR026983">
    <property type="entry name" value="DHC"/>
</dbReference>
<evidence type="ECO:0000259" key="16">
    <source>
        <dbReference type="Pfam" id="PF12780"/>
    </source>
</evidence>
<keyword evidence="7" id="KW-0243">Dynein</keyword>
<dbReference type="Pfam" id="PF12780">
    <property type="entry name" value="AAA_8"/>
    <property type="match status" value="1"/>
</dbReference>
<evidence type="ECO:0000256" key="9">
    <source>
        <dbReference type="ARBA" id="ARBA00023175"/>
    </source>
</evidence>
<feature type="domain" description="Dynein heavy chain coiled coil stalk" evidence="15">
    <location>
        <begin position="2501"/>
        <end position="2826"/>
    </location>
</feature>
<keyword evidence="8 11" id="KW-0175">Coiled coil</keyword>
<dbReference type="InterPro" id="IPR035699">
    <property type="entry name" value="AAA_6"/>
</dbReference>
<dbReference type="Gene3D" id="1.20.58.1120">
    <property type="match status" value="1"/>
</dbReference>
<evidence type="ECO:0000256" key="2">
    <source>
        <dbReference type="ARBA" id="ARBA00008887"/>
    </source>
</evidence>
<dbReference type="Gene3D" id="3.20.180.20">
    <property type="entry name" value="Dynein heavy chain, N-terminal domain 2"/>
    <property type="match status" value="1"/>
</dbReference>
<dbReference type="Gene3D" id="1.20.1270.280">
    <property type="match status" value="1"/>
</dbReference>
<dbReference type="Gene3D" id="1.20.140.100">
    <property type="entry name" value="Dynein heavy chain, N-terminal domain 2"/>
    <property type="match status" value="1"/>
</dbReference>
<evidence type="ECO:0000256" key="12">
    <source>
        <dbReference type="SAM" id="MobiDB-lite"/>
    </source>
</evidence>
<dbReference type="Gene3D" id="3.10.490.20">
    <property type="match status" value="1"/>
</dbReference>
<keyword evidence="3" id="KW-0963">Cytoplasm</keyword>
<evidence type="ECO:0000313" key="20">
    <source>
        <dbReference type="EMBL" id="KAG9389706.1"/>
    </source>
</evidence>
<dbReference type="Pfam" id="PF18198">
    <property type="entry name" value="AAA_lid_11"/>
    <property type="match status" value="1"/>
</dbReference>
<dbReference type="InterPro" id="IPR013602">
    <property type="entry name" value="Dynein_heavy_linker"/>
</dbReference>
<dbReference type="GO" id="GO:0005874">
    <property type="term" value="C:microtubule"/>
    <property type="evidence" value="ECO:0007669"/>
    <property type="project" value="UniProtKB-KW"/>
</dbReference>
<dbReference type="GO" id="GO:0030286">
    <property type="term" value="C:dynein complex"/>
    <property type="evidence" value="ECO:0007669"/>
    <property type="project" value="UniProtKB-KW"/>
</dbReference>
<evidence type="ECO:0000259" key="18">
    <source>
        <dbReference type="Pfam" id="PF18198"/>
    </source>
</evidence>
<evidence type="ECO:0000259" key="15">
    <source>
        <dbReference type="Pfam" id="PF12777"/>
    </source>
</evidence>
<dbReference type="SUPFAM" id="SSF52540">
    <property type="entry name" value="P-loop containing nucleoside triphosphate hydrolases"/>
    <property type="match status" value="4"/>
</dbReference>
<comment type="similarity">
    <text evidence="2">Belongs to the dynein heavy chain family.</text>
</comment>
<dbReference type="Proteomes" id="UP000717585">
    <property type="component" value="Unassembled WGS sequence"/>
</dbReference>
<evidence type="ECO:0000256" key="4">
    <source>
        <dbReference type="ARBA" id="ARBA00022701"/>
    </source>
</evidence>
<evidence type="ECO:0000259" key="17">
    <source>
        <dbReference type="Pfam" id="PF12781"/>
    </source>
</evidence>
<evidence type="ECO:0000259" key="19">
    <source>
        <dbReference type="Pfam" id="PF18199"/>
    </source>
</evidence>
<sequence length="3855" mass="422996">MEQQLKSRLVGKPERRNLPPLAHSSSAVRNPRDIAAMLAEEPLQLPDRVNLSRRDPMMPQKSNSVISLAPTSTQRPRSLSMTPRPRAMSVARVLGPEDETLKNFLQHYSKEDLRRPELFLEYAQKRGDGEYEFVYMRRIKTTKRTPPKDAKGKTALPSITRPATRNRPERVWEEEGIIGGSNPYALEIVPFSRVDQSNYYTLSVKGLTHYCGGECTFISVEDWLTERRLFRRLQTLPVFRDFLTRKYFRLWHQFCRNTTLRMGLATLTRNSYAIMPDFYRLVLQTQEWCLDMQSSAAPLKFEIKPTHLKSFVQLCAEVFTGLSEDITNFVKQLTMLTAVLCQNVFGEFDQRKIEHGDSDVAWRRRRAKTLISLVDIMIFETMFKIAMTANSRFIGDLTSGEALFFVKIDIRRDGIIMAPSPADFSAWIQRVLADVITLCDSYSKVAENRAIVPYLFSSNNSGDKLALKAALLADEKYAADIEQIKGLIDSSCIAVRRRADTFSPMVRLISEDSDLDVSETVDKTRTPTAEELGGKIACLEGHMADIKAVCGQEHVGPFLVDSHPVADALVPICTSGINQLMDRVPEVATAQAERFTRRVTGITEKLAEEPASLATVAALLAYHNEVSETTIEEVEVDLKEVDAMFQLLLSIGREGDLDVAAHSSATASMENLMETLAQFPGRRLDLVSTFTPELNDAVKGVHEALDTVWELIVADDLSNPETPWDEAVSRLTRARVRSLEILDEAETLVGYGTLLGVKVEKPPRLGVVEQEARLRRLMWECLHELRSLTTRIMPKAVTDLDMTDFNTVIGKIFDSSPALADLYENGKNAAYNELTSRLDQLRRGQPLLDALSSVILTDEDWAVIRQYIPANPPVPTEDVLDPLAMAFKDEILAVTAQAELRWHISKQLQNTIEVWETKQVNIIRVPGTRDAFLLKGVEALRDELDDSEASLTTLSCGTSDEEVQEIIATWLALIGQVRETLDVWVRTQTLWYYLYDIFTAPDVQRQLVSEAKIFRTTDAEFRGFMRAVYYSPSLLAGRRDEPRTEEATAALLTGWLAELETVRRGLGAYLDSKRRALPRFYFLSDDSLLRLINDSRQPLDVLPHLPSLFSAVSTLTVEDREGLVITGFGDSTETVSLLTPLRPRGAVEYWLDHLDTSIANTLKEHVGILVKQPTGRSAANLLDGFPAQVALTAIKFYFTRDVNRAIHSKPALGSIKSSINGQIQVIATMLQQDIAPVRRSLLSATVVLLVHHRDIMSALIASDSPENVWNNELRLNLHGDDLDFSIASSRTPLSFEYVGNTTRLVVTPLTTRCWRTIFTALKLGCGTAPRGPAGTGKTETVKDLSRYLGRHLVVFNCGPDVQAQTMTSFFSGVIQTGAWAIFDEFNRLSVEVLSVVAETLHTILTALRSHAIDLDLHGQHHRVDARAAIFITMNPGYAGRQELPENLKALFRPVSMILPNAKFIGEVLLHCAGFVASEQLAVQLTRFLDSTKARLSHAPQYDYSLRTLKATVAEASLHRWKAQGTIREAELLAAAVKKVITPRLEDIDRSVFHLTLHDVFGDVHYTDESDITEGLCDAASSLGLSAPKPFVDKAAQILSSVKARTGTILIGPPASGKSAAIAVLQEYCKTTGPEESPLTSTTVFPRAMLPHQLFGKLDTAGEWQDGIVPRIARSRMGRQGEHWIVMDGPLDSDWVENLNSVLDDTHVLTLASGESIVIPRQMKFIFETISLASTSPATVSRCAIVTFDAATLNFEDVASAKVQDLFKPIDGKQINLGDEAITSLRTDVLAMINHYMPLARELAGTDWDAPPIADPVSPTIRLLQAMLERDSGFMALYGDGHIPIDRLTLRVLHHLVIALIWSLGGWIYETTRREAFAERIHMYNGTFALPLDIPGHSDLFQLAVDFTPTVVHRQAALEGALVIFDVDTPVSRPPGIIPVPEQEAFLRVGSLAVDARLHTLIAGPVGSGRRTLARAMTAPRTHEVAFLDWRQDFETTLDLLTGPTALVRLSGLDVPRYIDQLGNRPVLELLRQVVDRGCVCTGPGTATPCSPDLTIVAETRTTSRPVPEGLARHFLQLSAPELTEESLQSIFTTRTNTAYEALDGQRAFPSDDCLDAVPSIVRATVRLFMALGRQLMPSRMATHLSVPALGTLAVFFDRFLAIRPSSIESITMFKRVWASEVLSLIGGRMTVDEHKTILSDAMRANCPPPMDDDDFKPLHITDIARCNIIPTAVDRPLVVAEDSMFVQLQRLAPDAVTLFASASESINSAIRVLRQTAHHLMLLGTPGTGRRTTARVAARASGFELIMTSTEEEAVDNAVVRALSRSSHVLLVADVSAVSETVLDRLMMIASSADTGAVAASETAAMEGVAESNIDRVRELVRVCIIAEPGSEVFNDLTAAEPFFASQFVPVATHSWTEADLIDVGKPLLQRVATRTLGDGTASLAVSMFMATRETAASLPPLHPAVVVPPALFIQFLHLFDRYLTKLRTALAEEKQLVSDGSSKLAQASDTVASMETDLLELRPELDRARQRSHELTIRLSQDREKTEESRKVVAAEEAVLKEKRLVIEKEYAEAEADLAVVLPALQEAEQALKALNKNDIVEIRSFVNPPPQVALVVHAVCVARGVPPSWAAGRQLLGEYNFIETLVKLDKTNIPAPVLTRLRKFVEDPDFNVSKMRSVSVAATSICQWVHATVKYAEHYVIVAPRKARLDDAASKLNEAERSLDAKRRLTAELEARMQSLTEEYAETTAQTQKLGARINDTNERLQRAKDLTAGLEDEKARWSKEAADINAKLAVVEATCLLRAAIATFTPPFELTVTHELVGKFNRLMESAGHPTIDGIHWADAMTIQGWNAAGLPPDEGSVLAACICQDMAGIAAFPTIMDPQRQYRSFLEALGTITPGEARELPMIMASAARRGGLVIVEDCSPRPPALEAVIQYGLARSLQADPPLTVTIAGDVVRPLQGFHVILVSHVVSPKLPTEAFIQSPPINCDAVHVAVVSSMRVLAINSLEPALEAELSRIIQGLADDQKAIRMREREMLSLLREQGADLLADTAVVAALQKLKSVATTLADRIEQSRLSHARVTEARERYTPLARRGAALYAAASSLAGLDQLYHTSLQNITRVFSSAVITAPVSATLDSIISLVTESIIAHLLTAVHPNHRPTVVMLCLMEVAMEQGVPADIARLCYTNPTRVVRKCPAAGIKLPSEHPDSDPIPDGLSADAWEVAVKLDRTVAEFDGLAVLAQEGTLSLFASGSGPFPAKLRQRLPVDPLTRACLVLGVTRLLRPDMLQSTAVSVCPEALGCHVGPTVDFNTVLVESVEAPMLTISAPDLDPVVALDAAVAACRLPEVVSVIVGTPIKQLSTLTTEKPHGVTVLVQNIQLNGPWALELALHAASWPNVRLVFTTDPSAELPPTLVAISNTFHSSQSPCIRDVSLRLIRGPLAGPMRTGDSVAVANAVLAHALLVSRGKFGSFAWETACEFSDADAVAAVSLLTSSSDPAPLIAETIYGGRVTGDTDMAVIREVLSGALAGKSIADAAYHVPHGVTVSSFEAFLTGLPGVDAPELFGLHRSTAKLVYGIEATAITHKLTSIFMRSQAVSESNEWLDDLISSIPSPPTISRVPQTAVDRSMWYEAHYFSKQLSDIASSLVRYKQAISGERLLTPDIIKFGMTLRRGEVPAAWLTTPTKLRLGKWVANLRRRVSQINAWNEKTLKSVWLGGLTKPQDILTATLQDFSRATGHPLTELSYVAQPVTTRPESGIVLSGLTLVGGIWVSVKATLVESEDTAIQPLPHVWLVPVHSYTPPAGLYHCPIYRTSDRGASGLVMTVPVGCSGQPGDWVLRGAAMILEEVQ</sequence>
<dbReference type="Gene3D" id="1.10.8.720">
    <property type="entry name" value="Region D6 of dynein motor"/>
    <property type="match status" value="1"/>
</dbReference>
<evidence type="ECO:0000256" key="11">
    <source>
        <dbReference type="SAM" id="Coils"/>
    </source>
</evidence>
<dbReference type="GO" id="GO:0051959">
    <property type="term" value="F:dynein light intermediate chain binding"/>
    <property type="evidence" value="ECO:0007669"/>
    <property type="project" value="InterPro"/>
</dbReference>
<dbReference type="InterPro" id="IPR041228">
    <property type="entry name" value="Dynein_C"/>
</dbReference>
<comment type="caution">
    <text evidence="20">The sequence shown here is derived from an EMBL/GenBank/DDBJ whole genome shotgun (WGS) entry which is preliminary data.</text>
</comment>
<evidence type="ECO:0000256" key="3">
    <source>
        <dbReference type="ARBA" id="ARBA00022490"/>
    </source>
</evidence>
<dbReference type="GO" id="GO:0005524">
    <property type="term" value="F:ATP binding"/>
    <property type="evidence" value="ECO:0007669"/>
    <property type="project" value="UniProtKB-KW"/>
</dbReference>